<dbReference type="NCBIfam" id="TIGR01509">
    <property type="entry name" value="HAD-SF-IA-v3"/>
    <property type="match status" value="1"/>
</dbReference>
<dbReference type="InterPro" id="IPR006439">
    <property type="entry name" value="HAD-SF_hydro_IA"/>
</dbReference>
<evidence type="ECO:0000256" key="5">
    <source>
        <dbReference type="ARBA" id="ARBA00023277"/>
    </source>
</evidence>
<dbReference type="CDD" id="cd07505">
    <property type="entry name" value="HAD_BPGM-like"/>
    <property type="match status" value="1"/>
</dbReference>
<evidence type="ECO:0000256" key="4">
    <source>
        <dbReference type="ARBA" id="ARBA00022842"/>
    </source>
</evidence>
<name>A0ABV7JZI1_9ALTE</name>
<dbReference type="Gene3D" id="1.10.150.240">
    <property type="entry name" value="Putative phosphatase, domain 2"/>
    <property type="match status" value="1"/>
</dbReference>
<keyword evidence="3" id="KW-0479">Metal-binding</keyword>
<keyword evidence="5" id="KW-0119">Carbohydrate metabolism</keyword>
<dbReference type="PANTHER" id="PTHR46193">
    <property type="entry name" value="6-PHOSPHOGLUCONATE PHOSPHATASE"/>
    <property type="match status" value="1"/>
</dbReference>
<evidence type="ECO:0000313" key="7">
    <source>
        <dbReference type="Proteomes" id="UP001595477"/>
    </source>
</evidence>
<dbReference type="InterPro" id="IPR051600">
    <property type="entry name" value="Beta-PGM-like"/>
</dbReference>
<protein>
    <submittedName>
        <fullName evidence="6">HAD family hydrolase</fullName>
    </submittedName>
</protein>
<dbReference type="SFLD" id="SFLDS00003">
    <property type="entry name" value="Haloacid_Dehalogenase"/>
    <property type="match status" value="1"/>
</dbReference>
<dbReference type="Proteomes" id="UP001595477">
    <property type="component" value="Unassembled WGS sequence"/>
</dbReference>
<dbReference type="InterPro" id="IPR036412">
    <property type="entry name" value="HAD-like_sf"/>
</dbReference>
<evidence type="ECO:0000256" key="1">
    <source>
        <dbReference type="ARBA" id="ARBA00001946"/>
    </source>
</evidence>
<dbReference type="InterPro" id="IPR041492">
    <property type="entry name" value="HAD_2"/>
</dbReference>
<keyword evidence="6" id="KW-0378">Hydrolase</keyword>
<dbReference type="RefSeq" id="WP_123324778.1">
    <property type="nucleotide sequence ID" value="NZ_JBHRSX010000022.1"/>
</dbReference>
<dbReference type="EMBL" id="JBHRSX010000022">
    <property type="protein sequence ID" value="MFC3202495.1"/>
    <property type="molecule type" value="Genomic_DNA"/>
</dbReference>
<dbReference type="InterPro" id="IPR023214">
    <property type="entry name" value="HAD_sf"/>
</dbReference>
<sequence>MANPGAPLQAILFDHDGTLINSEAVHFKLWQQTLTPYGVELTDAYYNETMAGVPTSQNGVDVVRDFNLSAEPAELANTKTRLTEEHLHKAPFPLMPGALETMTLCHEQGLRIAIVTGGSKYSVQRTLECYGFADWVECVVAVEDVEHSKPAPDCYLMALEQMGLTAEQAMAVEDTEHGLAAAAAAGLRCVAIPTEQSLGHDFSAAAAVYQSLSAWTNEQFS</sequence>
<comment type="similarity">
    <text evidence="2">Belongs to the HAD-like hydrolase superfamily. CbbY/CbbZ/Gph/YieH family.</text>
</comment>
<evidence type="ECO:0000256" key="3">
    <source>
        <dbReference type="ARBA" id="ARBA00022723"/>
    </source>
</evidence>
<evidence type="ECO:0000313" key="6">
    <source>
        <dbReference type="EMBL" id="MFC3202495.1"/>
    </source>
</evidence>
<organism evidence="6 7">
    <name type="scientific">Alteromonas oceani</name>
    <dbReference type="NCBI Taxonomy" id="2071609"/>
    <lineage>
        <taxon>Bacteria</taxon>
        <taxon>Pseudomonadati</taxon>
        <taxon>Pseudomonadota</taxon>
        <taxon>Gammaproteobacteria</taxon>
        <taxon>Alteromonadales</taxon>
        <taxon>Alteromonadaceae</taxon>
        <taxon>Alteromonas/Salinimonas group</taxon>
        <taxon>Alteromonas</taxon>
    </lineage>
</organism>
<keyword evidence="7" id="KW-1185">Reference proteome</keyword>
<keyword evidence="4" id="KW-0460">Magnesium</keyword>
<reference evidence="7" key="1">
    <citation type="journal article" date="2019" name="Int. J. Syst. Evol. Microbiol.">
        <title>The Global Catalogue of Microorganisms (GCM) 10K type strain sequencing project: providing services to taxonomists for standard genome sequencing and annotation.</title>
        <authorList>
            <consortium name="The Broad Institute Genomics Platform"/>
            <consortium name="The Broad Institute Genome Sequencing Center for Infectious Disease"/>
            <person name="Wu L."/>
            <person name="Ma J."/>
        </authorList>
    </citation>
    <scope>NUCLEOTIDE SEQUENCE [LARGE SCALE GENOMIC DNA]</scope>
    <source>
        <strain evidence="7">KCTC 52449</strain>
    </source>
</reference>
<dbReference type="PANTHER" id="PTHR46193:SF18">
    <property type="entry name" value="HEXITOL PHOSPHATASE B"/>
    <property type="match status" value="1"/>
</dbReference>
<dbReference type="Pfam" id="PF13419">
    <property type="entry name" value="HAD_2"/>
    <property type="match status" value="1"/>
</dbReference>
<dbReference type="SFLD" id="SFLDG01129">
    <property type="entry name" value="C1.5:_HAD__Beta-PGM__Phosphata"/>
    <property type="match status" value="1"/>
</dbReference>
<evidence type="ECO:0000256" key="2">
    <source>
        <dbReference type="ARBA" id="ARBA00006171"/>
    </source>
</evidence>
<dbReference type="GO" id="GO:0016787">
    <property type="term" value="F:hydrolase activity"/>
    <property type="evidence" value="ECO:0007669"/>
    <property type="project" value="UniProtKB-KW"/>
</dbReference>
<comment type="caution">
    <text evidence="6">The sequence shown here is derived from an EMBL/GenBank/DDBJ whole genome shotgun (WGS) entry which is preliminary data.</text>
</comment>
<proteinExistence type="inferred from homology"/>
<accession>A0ABV7JZI1</accession>
<gene>
    <name evidence="6" type="ORF">ACFOEW_11780</name>
</gene>
<dbReference type="SUPFAM" id="SSF56784">
    <property type="entry name" value="HAD-like"/>
    <property type="match status" value="1"/>
</dbReference>
<comment type="cofactor">
    <cofactor evidence="1">
        <name>Mg(2+)</name>
        <dbReference type="ChEBI" id="CHEBI:18420"/>
    </cofactor>
</comment>
<dbReference type="Gene3D" id="3.40.50.1000">
    <property type="entry name" value="HAD superfamily/HAD-like"/>
    <property type="match status" value="1"/>
</dbReference>
<dbReference type="PRINTS" id="PR00413">
    <property type="entry name" value="HADHALOGNASE"/>
</dbReference>
<dbReference type="InterPro" id="IPR023198">
    <property type="entry name" value="PGP-like_dom2"/>
</dbReference>